<gene>
    <name evidence="4" type="ORF">ENX03_09490</name>
</gene>
<protein>
    <recommendedName>
        <fullName evidence="3">OmpA-like domain-containing protein</fullName>
    </recommendedName>
</protein>
<evidence type="ECO:0000256" key="2">
    <source>
        <dbReference type="SAM" id="MobiDB-lite"/>
    </source>
</evidence>
<dbReference type="AlphaFoldDB" id="A0A7C3LTI7"/>
<dbReference type="Pfam" id="PF00691">
    <property type="entry name" value="OmpA"/>
    <property type="match status" value="1"/>
</dbReference>
<dbReference type="PROSITE" id="PS51123">
    <property type="entry name" value="OMPA_2"/>
    <property type="match status" value="1"/>
</dbReference>
<comment type="caution">
    <text evidence="4">The sequence shown here is derived from an EMBL/GenBank/DDBJ whole genome shotgun (WGS) entry which is preliminary data.</text>
</comment>
<sequence>MLRISRSVFGSPFISELRASIRGEIILDRFPVHYAGKQIWDALSRGGKRELAALFFCLGVLFPLAGPPGEVAVAGSSADNTTQQERLRQHDRKLLQQLRQLSRKDLIFSTGNSYLNRFDRQTLQEDAALLRRHPEVEVLLIGHSDERGNQNYNFRLGLARGRSAKRYLTGLGIDPRRIHVVSFGKRSIPGRLLCSDHRESCWRRHRIVHVVGFLPDEVVAFRAPSPKTTPPPPPGKGRYRPGPETPERNVSPSSGRQGGGGERLFVPPQHLHTGSVPEFFPFPGSGSIDGGEYPAGG</sequence>
<dbReference type="EMBL" id="DTMM01000201">
    <property type="protein sequence ID" value="HFT94142.1"/>
    <property type="molecule type" value="Genomic_DNA"/>
</dbReference>
<feature type="domain" description="OmpA-like" evidence="3">
    <location>
        <begin position="95"/>
        <end position="216"/>
    </location>
</feature>
<keyword evidence="1" id="KW-0472">Membrane</keyword>
<dbReference type="PANTHER" id="PTHR30329">
    <property type="entry name" value="STATOR ELEMENT OF FLAGELLAR MOTOR COMPLEX"/>
    <property type="match status" value="1"/>
</dbReference>
<evidence type="ECO:0000313" key="4">
    <source>
        <dbReference type="EMBL" id="HFT94142.1"/>
    </source>
</evidence>
<dbReference type="Gene3D" id="3.30.1330.60">
    <property type="entry name" value="OmpA-like domain"/>
    <property type="match status" value="1"/>
</dbReference>
<dbReference type="GO" id="GO:0016020">
    <property type="term" value="C:membrane"/>
    <property type="evidence" value="ECO:0007669"/>
    <property type="project" value="UniProtKB-UniRule"/>
</dbReference>
<dbReference type="InterPro" id="IPR006665">
    <property type="entry name" value="OmpA-like"/>
</dbReference>
<organism evidence="4">
    <name type="scientific">Leptospirillum ferriphilum</name>
    <dbReference type="NCBI Taxonomy" id="178606"/>
    <lineage>
        <taxon>Bacteria</taxon>
        <taxon>Pseudomonadati</taxon>
        <taxon>Nitrospirota</taxon>
        <taxon>Nitrospiria</taxon>
        <taxon>Nitrospirales</taxon>
        <taxon>Nitrospiraceae</taxon>
        <taxon>Leptospirillum</taxon>
    </lineage>
</organism>
<dbReference type="CDD" id="cd07185">
    <property type="entry name" value="OmpA_C-like"/>
    <property type="match status" value="1"/>
</dbReference>
<accession>A0A7C3LTI7</accession>
<dbReference type="PANTHER" id="PTHR30329:SF21">
    <property type="entry name" value="LIPOPROTEIN YIAD-RELATED"/>
    <property type="match status" value="1"/>
</dbReference>
<dbReference type="SUPFAM" id="SSF103088">
    <property type="entry name" value="OmpA-like"/>
    <property type="match status" value="1"/>
</dbReference>
<proteinExistence type="predicted"/>
<reference evidence="4" key="1">
    <citation type="journal article" date="2020" name="mSystems">
        <title>Genome- and Community-Level Interaction Insights into Carbon Utilization and Element Cycling Functions of Hydrothermarchaeota in Hydrothermal Sediment.</title>
        <authorList>
            <person name="Zhou Z."/>
            <person name="Liu Y."/>
            <person name="Xu W."/>
            <person name="Pan J."/>
            <person name="Luo Z.H."/>
            <person name="Li M."/>
        </authorList>
    </citation>
    <scope>NUCLEOTIDE SEQUENCE [LARGE SCALE GENOMIC DNA]</scope>
    <source>
        <strain evidence="4">SpSt-902</strain>
    </source>
</reference>
<feature type="region of interest" description="Disordered" evidence="2">
    <location>
        <begin position="222"/>
        <end position="297"/>
    </location>
</feature>
<dbReference type="InterPro" id="IPR036737">
    <property type="entry name" value="OmpA-like_sf"/>
</dbReference>
<evidence type="ECO:0000256" key="1">
    <source>
        <dbReference type="PROSITE-ProRule" id="PRU00473"/>
    </source>
</evidence>
<dbReference type="InterPro" id="IPR050330">
    <property type="entry name" value="Bact_OuterMem_StrucFunc"/>
</dbReference>
<feature type="compositionally biased region" description="Gly residues" evidence="2">
    <location>
        <begin position="287"/>
        <end position="297"/>
    </location>
</feature>
<evidence type="ECO:0000259" key="3">
    <source>
        <dbReference type="PROSITE" id="PS51123"/>
    </source>
</evidence>
<name>A0A7C3LTI7_9BACT</name>